<dbReference type="Gene3D" id="2.30.30.240">
    <property type="entry name" value="PRC-barrel domain"/>
    <property type="match status" value="1"/>
</dbReference>
<feature type="domain" description="PRC-barrel" evidence="1">
    <location>
        <begin position="3"/>
        <end position="79"/>
    </location>
</feature>
<accession>A0AA46AH63</accession>
<dbReference type="SUPFAM" id="SSF50346">
    <property type="entry name" value="PRC-barrel domain"/>
    <property type="match status" value="1"/>
</dbReference>
<organism evidence="2 3">
    <name type="scientific">Laceyella tengchongensis</name>
    <dbReference type="NCBI Taxonomy" id="574699"/>
    <lineage>
        <taxon>Bacteria</taxon>
        <taxon>Bacillati</taxon>
        <taxon>Bacillota</taxon>
        <taxon>Bacilli</taxon>
        <taxon>Bacillales</taxon>
        <taxon>Thermoactinomycetaceae</taxon>
        <taxon>Laceyella</taxon>
    </lineage>
</organism>
<name>A0AA46AH63_9BACL</name>
<sequence length="81" mass="9090">MRWSEFAVKECVDVSNGEKLGSFAAADMEFNPMTGKIEGILLETARGTWLKKNARHLALSWAMIKKIGPEIVIVDTHSEKR</sequence>
<dbReference type="InterPro" id="IPR011033">
    <property type="entry name" value="PRC_barrel-like_sf"/>
</dbReference>
<dbReference type="PANTHER" id="PTHR40061">
    <property type="entry name" value="SPORULATION PROTEIN YLMC-RELATED"/>
    <property type="match status" value="1"/>
</dbReference>
<keyword evidence="3" id="KW-1185">Reference proteome</keyword>
<reference evidence="2" key="1">
    <citation type="submission" date="2017-05" db="EMBL/GenBank/DDBJ databases">
        <authorList>
            <person name="Varghese N."/>
            <person name="Submissions S."/>
        </authorList>
    </citation>
    <scope>NUCLEOTIDE SEQUENCE</scope>
    <source>
        <strain evidence="2">DSM 45262</strain>
    </source>
</reference>
<evidence type="ECO:0000259" key="1">
    <source>
        <dbReference type="Pfam" id="PF05239"/>
    </source>
</evidence>
<protein>
    <submittedName>
        <fullName evidence="2">Sporulation protein, YlmC/YmxH family</fullName>
    </submittedName>
</protein>
<dbReference type="PANTHER" id="PTHR40061:SF2">
    <property type="entry name" value="PRC-BARREL DOMAIN-CONTAINING PROTEIN"/>
    <property type="match status" value="1"/>
</dbReference>
<dbReference type="RefSeq" id="WP_284724665.1">
    <property type="nucleotide sequence ID" value="NZ_FXTU01000013.1"/>
</dbReference>
<evidence type="ECO:0000313" key="3">
    <source>
        <dbReference type="Proteomes" id="UP001157946"/>
    </source>
</evidence>
<proteinExistence type="predicted"/>
<dbReference type="InterPro" id="IPR027275">
    <property type="entry name" value="PRC-brl_dom"/>
</dbReference>
<comment type="caution">
    <text evidence="2">The sequence shown here is derived from an EMBL/GenBank/DDBJ whole genome shotgun (WGS) entry which is preliminary data.</text>
</comment>
<evidence type="ECO:0000313" key="2">
    <source>
        <dbReference type="EMBL" id="SMP35587.1"/>
    </source>
</evidence>
<dbReference type="NCBIfam" id="TIGR02888">
    <property type="entry name" value="spore_YlmC_YmxH"/>
    <property type="match status" value="1"/>
</dbReference>
<gene>
    <name evidence="2" type="ORF">SAMN06265361_11324</name>
</gene>
<dbReference type="InterPro" id="IPR014238">
    <property type="entry name" value="Spore_YlmC/YmxH"/>
</dbReference>
<dbReference type="EMBL" id="FXTU01000013">
    <property type="protein sequence ID" value="SMP35587.1"/>
    <property type="molecule type" value="Genomic_DNA"/>
</dbReference>
<dbReference type="Proteomes" id="UP001157946">
    <property type="component" value="Unassembled WGS sequence"/>
</dbReference>
<dbReference type="Pfam" id="PF05239">
    <property type="entry name" value="PRC"/>
    <property type="match status" value="1"/>
</dbReference>
<dbReference type="AlphaFoldDB" id="A0AA46AH63"/>